<dbReference type="AlphaFoldDB" id="A0ABD0L0C1"/>
<dbReference type="Proteomes" id="UP001519460">
    <property type="component" value="Unassembled WGS sequence"/>
</dbReference>
<reference evidence="1 2" key="1">
    <citation type="journal article" date="2023" name="Sci. Data">
        <title>Genome assembly of the Korean intertidal mud-creeper Batillaria attramentaria.</title>
        <authorList>
            <person name="Patra A.K."/>
            <person name="Ho P.T."/>
            <person name="Jun S."/>
            <person name="Lee S.J."/>
            <person name="Kim Y."/>
            <person name="Won Y.J."/>
        </authorList>
    </citation>
    <scope>NUCLEOTIDE SEQUENCE [LARGE SCALE GENOMIC DNA]</scope>
    <source>
        <strain evidence="1">Wonlab-2016</strain>
    </source>
</reference>
<gene>
    <name evidence="1" type="ORF">BaRGS_00015804</name>
</gene>
<comment type="caution">
    <text evidence="1">The sequence shown here is derived from an EMBL/GenBank/DDBJ whole genome shotgun (WGS) entry which is preliminary data.</text>
</comment>
<accession>A0ABD0L0C1</accession>
<name>A0ABD0L0C1_9CAEN</name>
<organism evidence="1 2">
    <name type="scientific">Batillaria attramentaria</name>
    <dbReference type="NCBI Taxonomy" id="370345"/>
    <lineage>
        <taxon>Eukaryota</taxon>
        <taxon>Metazoa</taxon>
        <taxon>Spiralia</taxon>
        <taxon>Lophotrochozoa</taxon>
        <taxon>Mollusca</taxon>
        <taxon>Gastropoda</taxon>
        <taxon>Caenogastropoda</taxon>
        <taxon>Sorbeoconcha</taxon>
        <taxon>Cerithioidea</taxon>
        <taxon>Batillariidae</taxon>
        <taxon>Batillaria</taxon>
    </lineage>
</organism>
<protein>
    <submittedName>
        <fullName evidence="1">Uncharacterized protein</fullName>
    </submittedName>
</protein>
<proteinExistence type="predicted"/>
<dbReference type="EMBL" id="JACVVK020000098">
    <property type="protein sequence ID" value="KAK7492857.1"/>
    <property type="molecule type" value="Genomic_DNA"/>
</dbReference>
<sequence>MFTALMPVVSRYDTLYSRFTTAVKFKSASVKKPDTFSQSLNATLKLKFNSTKATELTAAKAAVGEMGRLTSAQWWRPGKAHPQHISINIEDGKIITASPGDKVFEHWPPVLAGQSQGRYDNAHLYQLPFQQSPAFFPLPLSSLKMLLKSGDRCECGLRRKRVPLEKLYASN</sequence>
<evidence type="ECO:0000313" key="2">
    <source>
        <dbReference type="Proteomes" id="UP001519460"/>
    </source>
</evidence>
<evidence type="ECO:0000313" key="1">
    <source>
        <dbReference type="EMBL" id="KAK7492857.1"/>
    </source>
</evidence>
<keyword evidence="2" id="KW-1185">Reference proteome</keyword>